<organism evidence="2 4">
    <name type="scientific">Medicago truncatula</name>
    <name type="common">Barrel medic</name>
    <name type="synonym">Medicago tribuloides</name>
    <dbReference type="NCBI Taxonomy" id="3880"/>
    <lineage>
        <taxon>Eukaryota</taxon>
        <taxon>Viridiplantae</taxon>
        <taxon>Streptophyta</taxon>
        <taxon>Embryophyta</taxon>
        <taxon>Tracheophyta</taxon>
        <taxon>Spermatophyta</taxon>
        <taxon>Magnoliopsida</taxon>
        <taxon>eudicotyledons</taxon>
        <taxon>Gunneridae</taxon>
        <taxon>Pentapetalae</taxon>
        <taxon>rosids</taxon>
        <taxon>fabids</taxon>
        <taxon>Fabales</taxon>
        <taxon>Fabaceae</taxon>
        <taxon>Papilionoideae</taxon>
        <taxon>50 kb inversion clade</taxon>
        <taxon>NPAAA clade</taxon>
        <taxon>Hologalegina</taxon>
        <taxon>IRL clade</taxon>
        <taxon>Trifolieae</taxon>
        <taxon>Medicago</taxon>
    </lineage>
</organism>
<gene>
    <name evidence="2" type="ordered locus">MTR_4g085940</name>
</gene>
<name>G7JL70_MEDTR</name>
<dbReference type="Proteomes" id="UP000002051">
    <property type="component" value="Chromosome 4"/>
</dbReference>
<reference evidence="2 4" key="1">
    <citation type="journal article" date="2011" name="Nature">
        <title>The Medicago genome provides insight into the evolution of rhizobial symbioses.</title>
        <authorList>
            <person name="Young N.D."/>
            <person name="Debelle F."/>
            <person name="Oldroyd G.E."/>
            <person name="Geurts R."/>
            <person name="Cannon S.B."/>
            <person name="Udvardi M.K."/>
            <person name="Benedito V.A."/>
            <person name="Mayer K.F."/>
            <person name="Gouzy J."/>
            <person name="Schoof H."/>
            <person name="Van de Peer Y."/>
            <person name="Proost S."/>
            <person name="Cook D.R."/>
            <person name="Meyers B.C."/>
            <person name="Spannagl M."/>
            <person name="Cheung F."/>
            <person name="De Mita S."/>
            <person name="Krishnakumar V."/>
            <person name="Gundlach H."/>
            <person name="Zhou S."/>
            <person name="Mudge J."/>
            <person name="Bharti A.K."/>
            <person name="Murray J.D."/>
            <person name="Naoumkina M.A."/>
            <person name="Rosen B."/>
            <person name="Silverstein K.A."/>
            <person name="Tang H."/>
            <person name="Rombauts S."/>
            <person name="Zhao P.X."/>
            <person name="Zhou P."/>
            <person name="Barbe V."/>
            <person name="Bardou P."/>
            <person name="Bechner M."/>
            <person name="Bellec A."/>
            <person name="Berger A."/>
            <person name="Berges H."/>
            <person name="Bidwell S."/>
            <person name="Bisseling T."/>
            <person name="Choisne N."/>
            <person name="Couloux A."/>
            <person name="Denny R."/>
            <person name="Deshpande S."/>
            <person name="Dai X."/>
            <person name="Doyle J.J."/>
            <person name="Dudez A.M."/>
            <person name="Farmer A.D."/>
            <person name="Fouteau S."/>
            <person name="Franken C."/>
            <person name="Gibelin C."/>
            <person name="Gish J."/>
            <person name="Goldstein S."/>
            <person name="Gonzalez A.J."/>
            <person name="Green P.J."/>
            <person name="Hallab A."/>
            <person name="Hartog M."/>
            <person name="Hua A."/>
            <person name="Humphray S.J."/>
            <person name="Jeong D.H."/>
            <person name="Jing Y."/>
            <person name="Jocker A."/>
            <person name="Kenton S.M."/>
            <person name="Kim D.J."/>
            <person name="Klee K."/>
            <person name="Lai H."/>
            <person name="Lang C."/>
            <person name="Lin S."/>
            <person name="Macmil S.L."/>
            <person name="Magdelenat G."/>
            <person name="Matthews L."/>
            <person name="McCorrison J."/>
            <person name="Monaghan E.L."/>
            <person name="Mun J.H."/>
            <person name="Najar F.Z."/>
            <person name="Nicholson C."/>
            <person name="Noirot C."/>
            <person name="O'Bleness M."/>
            <person name="Paule C.R."/>
            <person name="Poulain J."/>
            <person name="Prion F."/>
            <person name="Qin B."/>
            <person name="Qu C."/>
            <person name="Retzel E.F."/>
            <person name="Riddle C."/>
            <person name="Sallet E."/>
            <person name="Samain S."/>
            <person name="Samson N."/>
            <person name="Sanders I."/>
            <person name="Saurat O."/>
            <person name="Scarpelli C."/>
            <person name="Schiex T."/>
            <person name="Segurens B."/>
            <person name="Severin A.J."/>
            <person name="Sherrier D.J."/>
            <person name="Shi R."/>
            <person name="Sims S."/>
            <person name="Singer S.R."/>
            <person name="Sinharoy S."/>
            <person name="Sterck L."/>
            <person name="Viollet A."/>
            <person name="Wang B.B."/>
            <person name="Wang K."/>
            <person name="Wang M."/>
            <person name="Wang X."/>
            <person name="Warfsmann J."/>
            <person name="Weissenbach J."/>
            <person name="White D.D."/>
            <person name="White J.D."/>
            <person name="Wiley G.B."/>
            <person name="Wincker P."/>
            <person name="Xing Y."/>
            <person name="Yang L."/>
            <person name="Yao Z."/>
            <person name="Ying F."/>
            <person name="Zhai J."/>
            <person name="Zhou L."/>
            <person name="Zuber A."/>
            <person name="Denarie J."/>
            <person name="Dixon R.A."/>
            <person name="May G.D."/>
            <person name="Schwartz D.C."/>
            <person name="Rogers J."/>
            <person name="Quetier F."/>
            <person name="Town C.D."/>
            <person name="Roe B.A."/>
        </authorList>
    </citation>
    <scope>NUCLEOTIDE SEQUENCE [LARGE SCALE GENOMIC DNA]</scope>
    <source>
        <strain evidence="2">A17</strain>
        <strain evidence="3 4">cv. Jemalong A17</strain>
    </source>
</reference>
<dbReference type="AlphaFoldDB" id="G7JL70"/>
<keyword evidence="1" id="KW-0472">Membrane</keyword>
<evidence type="ECO:0000256" key="1">
    <source>
        <dbReference type="SAM" id="Phobius"/>
    </source>
</evidence>
<dbReference type="EMBL" id="CM001220">
    <property type="protein sequence ID" value="AES90157.1"/>
    <property type="molecule type" value="Genomic_DNA"/>
</dbReference>
<dbReference type="EnsemblPlants" id="AES90157">
    <property type="protein sequence ID" value="AES90157"/>
    <property type="gene ID" value="MTR_4g085940"/>
</dbReference>
<protein>
    <submittedName>
        <fullName evidence="2">Transmembrane protein, putative</fullName>
    </submittedName>
</protein>
<keyword evidence="1 2" id="KW-0812">Transmembrane</keyword>
<reference evidence="2 4" key="2">
    <citation type="journal article" date="2014" name="BMC Genomics">
        <title>An improved genome release (version Mt4.0) for the model legume Medicago truncatula.</title>
        <authorList>
            <person name="Tang H."/>
            <person name="Krishnakumar V."/>
            <person name="Bidwell S."/>
            <person name="Rosen B."/>
            <person name="Chan A."/>
            <person name="Zhou S."/>
            <person name="Gentzbittel L."/>
            <person name="Childs K.L."/>
            <person name="Yandell M."/>
            <person name="Gundlach H."/>
            <person name="Mayer K.F."/>
            <person name="Schwartz D.C."/>
            <person name="Town C.D."/>
        </authorList>
    </citation>
    <scope>GENOME REANNOTATION</scope>
    <source>
        <strain evidence="3 4">cv. Jemalong A17</strain>
    </source>
</reference>
<sequence length="139" mass="15454">MHIRPHSKPRDSLTLAGLRGFTFHFHYLPASSIALADLLQPGYDLALVAGSHILNLVIVICFLAAYDTFMQAVQPASNNTKSAGSASSKSKSALTAVKNGDFILFLYTFDKDMDNFELLIELGIKLSIWYKNEYQFNGY</sequence>
<dbReference type="HOGENOM" id="CLU_1848094_0_0_1"/>
<accession>G7JL70</accession>
<feature type="transmembrane region" description="Helical" evidence="1">
    <location>
        <begin position="21"/>
        <end position="39"/>
    </location>
</feature>
<proteinExistence type="predicted"/>
<dbReference type="PaxDb" id="3880-AES90157"/>
<evidence type="ECO:0000313" key="4">
    <source>
        <dbReference type="Proteomes" id="UP000002051"/>
    </source>
</evidence>
<evidence type="ECO:0000313" key="3">
    <source>
        <dbReference type="EnsemblPlants" id="AES90157"/>
    </source>
</evidence>
<keyword evidence="1" id="KW-1133">Transmembrane helix</keyword>
<reference evidence="3" key="3">
    <citation type="submission" date="2015-04" db="UniProtKB">
        <authorList>
            <consortium name="EnsemblPlants"/>
        </authorList>
    </citation>
    <scope>IDENTIFICATION</scope>
    <source>
        <strain evidence="3">cv. Jemalong A17</strain>
    </source>
</reference>
<keyword evidence="4" id="KW-1185">Reference proteome</keyword>
<feature type="transmembrane region" description="Helical" evidence="1">
    <location>
        <begin position="45"/>
        <end position="66"/>
    </location>
</feature>
<evidence type="ECO:0000313" key="2">
    <source>
        <dbReference type="EMBL" id="AES90157.1"/>
    </source>
</evidence>